<dbReference type="GO" id="GO:0032993">
    <property type="term" value="C:protein-DNA complex"/>
    <property type="evidence" value="ECO:0007669"/>
    <property type="project" value="TreeGrafter"/>
</dbReference>
<dbReference type="GO" id="GO:0000976">
    <property type="term" value="F:transcription cis-regulatory region binding"/>
    <property type="evidence" value="ECO:0007669"/>
    <property type="project" value="TreeGrafter"/>
</dbReference>
<dbReference type="Pfam" id="PF00486">
    <property type="entry name" value="Trans_reg_C"/>
    <property type="match status" value="1"/>
</dbReference>
<feature type="DNA-binding region" description="OmpR/PhoB-type" evidence="4">
    <location>
        <begin position="124"/>
        <end position="223"/>
    </location>
</feature>
<keyword evidence="1" id="KW-0805">Transcription regulation</keyword>
<dbReference type="InterPro" id="IPR016032">
    <property type="entry name" value="Sig_transdc_resp-reg_C-effctor"/>
</dbReference>
<dbReference type="Proteomes" id="UP000320593">
    <property type="component" value="Unassembled WGS sequence"/>
</dbReference>
<dbReference type="RefSeq" id="WP_145340447.1">
    <property type="nucleotide sequence ID" value="NZ_SMLY01000087.1"/>
</dbReference>
<dbReference type="GO" id="GO:0005829">
    <property type="term" value="C:cytosol"/>
    <property type="evidence" value="ECO:0007669"/>
    <property type="project" value="TreeGrafter"/>
</dbReference>
<accession>A0A562TH10</accession>
<gene>
    <name evidence="6" type="ORF">JM93_00479</name>
</gene>
<reference evidence="6 7" key="1">
    <citation type="submission" date="2019-07" db="EMBL/GenBank/DDBJ databases">
        <title>Genomic Encyclopedia of Archaeal and Bacterial Type Strains, Phase II (KMG-II): from individual species to whole genera.</title>
        <authorList>
            <person name="Goeker M."/>
        </authorList>
    </citation>
    <scope>NUCLEOTIDE SEQUENCE [LARGE SCALE GENOMIC DNA]</scope>
    <source>
        <strain evidence="6 7">ATCC BAA-252</strain>
    </source>
</reference>
<evidence type="ECO:0000256" key="2">
    <source>
        <dbReference type="ARBA" id="ARBA00023125"/>
    </source>
</evidence>
<evidence type="ECO:0000313" key="6">
    <source>
        <dbReference type="EMBL" id="TWI92927.1"/>
    </source>
</evidence>
<proteinExistence type="predicted"/>
<dbReference type="InterPro" id="IPR039420">
    <property type="entry name" value="WalR-like"/>
</dbReference>
<feature type="domain" description="OmpR/PhoB-type" evidence="5">
    <location>
        <begin position="124"/>
        <end position="223"/>
    </location>
</feature>
<keyword evidence="3" id="KW-0804">Transcription</keyword>
<evidence type="ECO:0000259" key="5">
    <source>
        <dbReference type="PROSITE" id="PS51755"/>
    </source>
</evidence>
<dbReference type="AlphaFoldDB" id="A0A562TH10"/>
<evidence type="ECO:0000256" key="1">
    <source>
        <dbReference type="ARBA" id="ARBA00023015"/>
    </source>
</evidence>
<evidence type="ECO:0000313" key="7">
    <source>
        <dbReference type="Proteomes" id="UP000320593"/>
    </source>
</evidence>
<evidence type="ECO:0000256" key="3">
    <source>
        <dbReference type="ARBA" id="ARBA00023163"/>
    </source>
</evidence>
<comment type="caution">
    <text evidence="6">The sequence shown here is derived from an EMBL/GenBank/DDBJ whole genome shotgun (WGS) entry which is preliminary data.</text>
</comment>
<dbReference type="PANTHER" id="PTHR48111:SF67">
    <property type="entry name" value="TRANSCRIPTIONAL REGULATORY PROTEIN TCTD"/>
    <property type="match status" value="1"/>
</dbReference>
<dbReference type="SUPFAM" id="SSF52172">
    <property type="entry name" value="CheY-like"/>
    <property type="match status" value="1"/>
</dbReference>
<dbReference type="Gene3D" id="3.40.50.2300">
    <property type="match status" value="1"/>
</dbReference>
<name>A0A562TH10_9HYPH</name>
<keyword evidence="2 4" id="KW-0238">DNA-binding</keyword>
<dbReference type="InterPro" id="IPR001867">
    <property type="entry name" value="OmpR/PhoB-type_DNA-bd"/>
</dbReference>
<protein>
    <submittedName>
        <fullName evidence="6">DNA-binding response OmpR family regulator</fullName>
    </submittedName>
</protein>
<dbReference type="PANTHER" id="PTHR48111">
    <property type="entry name" value="REGULATOR OF RPOS"/>
    <property type="match status" value="1"/>
</dbReference>
<dbReference type="PROSITE" id="PS51755">
    <property type="entry name" value="OMPR_PHOB"/>
    <property type="match status" value="1"/>
</dbReference>
<organism evidence="6 7">
    <name type="scientific">Roseibium hamelinense</name>
    <dbReference type="NCBI Taxonomy" id="150831"/>
    <lineage>
        <taxon>Bacteria</taxon>
        <taxon>Pseudomonadati</taxon>
        <taxon>Pseudomonadota</taxon>
        <taxon>Alphaproteobacteria</taxon>
        <taxon>Hyphomicrobiales</taxon>
        <taxon>Stappiaceae</taxon>
        <taxon>Roseibium</taxon>
    </lineage>
</organism>
<dbReference type="Gene3D" id="1.10.10.10">
    <property type="entry name" value="Winged helix-like DNA-binding domain superfamily/Winged helix DNA-binding domain"/>
    <property type="match status" value="1"/>
</dbReference>
<sequence>MFVIVDEREIVTSGYASAFEREGYASLELHPAEVLDWLSIAPDGDLQAVEAFLIGACAERTTFPAQIRTKCQDAQIFALEDKATLETTLELFAAEIDDVLKKPVHVKEILARVGAHRRRKTVDPKGTDIGQIQVFFDGRDPVIAGEVMELPRRERRILEYLVRNKGRRVTKTQIFNAVYGLMNDGVDECVVESHISKLRKKMRQRLGFDAIESTRYIGYMLKVPSADPVKQTAQGQASSGVSGWGANSRNASGLGLKEAVACLAQADR</sequence>
<dbReference type="GO" id="GO:0000156">
    <property type="term" value="F:phosphorelay response regulator activity"/>
    <property type="evidence" value="ECO:0007669"/>
    <property type="project" value="TreeGrafter"/>
</dbReference>
<keyword evidence="7" id="KW-1185">Reference proteome</keyword>
<dbReference type="CDD" id="cd00383">
    <property type="entry name" value="trans_reg_C"/>
    <property type="match status" value="1"/>
</dbReference>
<dbReference type="InterPro" id="IPR011006">
    <property type="entry name" value="CheY-like_superfamily"/>
</dbReference>
<dbReference type="EMBL" id="VLLF01000001">
    <property type="protein sequence ID" value="TWI92927.1"/>
    <property type="molecule type" value="Genomic_DNA"/>
</dbReference>
<dbReference type="InterPro" id="IPR036388">
    <property type="entry name" value="WH-like_DNA-bd_sf"/>
</dbReference>
<dbReference type="SUPFAM" id="SSF46894">
    <property type="entry name" value="C-terminal effector domain of the bipartite response regulators"/>
    <property type="match status" value="1"/>
</dbReference>
<dbReference type="SMART" id="SM00862">
    <property type="entry name" value="Trans_reg_C"/>
    <property type="match status" value="1"/>
</dbReference>
<dbReference type="GO" id="GO:0006355">
    <property type="term" value="P:regulation of DNA-templated transcription"/>
    <property type="evidence" value="ECO:0007669"/>
    <property type="project" value="InterPro"/>
</dbReference>
<evidence type="ECO:0000256" key="4">
    <source>
        <dbReference type="PROSITE-ProRule" id="PRU01091"/>
    </source>
</evidence>
<dbReference type="OrthoDB" id="9807846at2"/>